<keyword evidence="1" id="KW-0472">Membrane</keyword>
<proteinExistence type="predicted"/>
<accession>A0A2M4DF87</accession>
<feature type="transmembrane region" description="Helical" evidence="1">
    <location>
        <begin position="15"/>
        <end position="34"/>
    </location>
</feature>
<dbReference type="EMBL" id="GGFL01012074">
    <property type="protein sequence ID" value="MBW76252.1"/>
    <property type="molecule type" value="Transcribed_RNA"/>
</dbReference>
<reference evidence="2" key="1">
    <citation type="submission" date="2018-01" db="EMBL/GenBank/DDBJ databases">
        <title>An insight into the sialome of Amazonian anophelines.</title>
        <authorList>
            <person name="Ribeiro J.M."/>
            <person name="Scarpassa V."/>
            <person name="Calvo E."/>
        </authorList>
    </citation>
    <scope>NUCLEOTIDE SEQUENCE</scope>
</reference>
<sequence length="78" mass="9183">MHRSGALLSSVPRSFFILLSLFIAIETALLSWLYEKHYINLLNRTSNQRLSVKLYEHSIFLEIVFHSFKPLLFPIFIT</sequence>
<keyword evidence="1" id="KW-0812">Transmembrane</keyword>
<keyword evidence="1" id="KW-1133">Transmembrane helix</keyword>
<protein>
    <submittedName>
        <fullName evidence="2">Putative secreted protein</fullName>
    </submittedName>
</protein>
<dbReference type="AlphaFoldDB" id="A0A2M4DF87"/>
<evidence type="ECO:0000313" key="2">
    <source>
        <dbReference type="EMBL" id="MBW76252.1"/>
    </source>
</evidence>
<evidence type="ECO:0000256" key="1">
    <source>
        <dbReference type="SAM" id="Phobius"/>
    </source>
</evidence>
<name>A0A2M4DF87_ANODA</name>
<organism evidence="2">
    <name type="scientific">Anopheles darlingi</name>
    <name type="common">Mosquito</name>
    <dbReference type="NCBI Taxonomy" id="43151"/>
    <lineage>
        <taxon>Eukaryota</taxon>
        <taxon>Metazoa</taxon>
        <taxon>Ecdysozoa</taxon>
        <taxon>Arthropoda</taxon>
        <taxon>Hexapoda</taxon>
        <taxon>Insecta</taxon>
        <taxon>Pterygota</taxon>
        <taxon>Neoptera</taxon>
        <taxon>Endopterygota</taxon>
        <taxon>Diptera</taxon>
        <taxon>Nematocera</taxon>
        <taxon>Culicoidea</taxon>
        <taxon>Culicidae</taxon>
        <taxon>Anophelinae</taxon>
        <taxon>Anopheles</taxon>
    </lineage>
</organism>